<keyword evidence="8" id="KW-0963">Cytoplasm</keyword>
<dbReference type="PRINTS" id="PR00704">
    <property type="entry name" value="CALPAIN"/>
</dbReference>
<keyword evidence="12" id="KW-0677">Repeat</keyword>
<proteinExistence type="inferred from homology"/>
<dbReference type="GO" id="GO:0010008">
    <property type="term" value="C:endosome membrane"/>
    <property type="evidence" value="ECO:0007669"/>
    <property type="project" value="UniProtKB-SubCell"/>
</dbReference>
<evidence type="ECO:0000313" key="26">
    <source>
        <dbReference type="Proteomes" id="UP001153076"/>
    </source>
</evidence>
<evidence type="ECO:0000256" key="22">
    <source>
        <dbReference type="SAM" id="MobiDB-lite"/>
    </source>
</evidence>
<evidence type="ECO:0000256" key="7">
    <source>
        <dbReference type="ARBA" id="ARBA00022475"/>
    </source>
</evidence>
<dbReference type="PROSITE" id="PS00139">
    <property type="entry name" value="THIOL_PROTEASE_CYS"/>
    <property type="match status" value="1"/>
</dbReference>
<dbReference type="SUPFAM" id="SSF49758">
    <property type="entry name" value="Calpain large subunit, middle domain (domain III)"/>
    <property type="match status" value="1"/>
</dbReference>
<sequence>MGACLYSFRLFKSPVAALFIAGASRVFLICFGVDYWYLGHCISYVVMASVLLGAAVCRHLLVTNPSAARRDALQSTVIRLREGFRRKEHNTSSSSSEGCGSSMKRSSSAEAGHLGHGVETISRNAGHCAGYESSASTSVNHLPDLNIALAYQEKLNDPRIAAILKKRAKQGDRELTNLLQNKGLDPNFAMMLKEKSLDPTILALLQRSSLDADRDHCDNTDITIIDSNSVDNALPNQISLSEELRLRGLEKWVQLSRLFWNHAAGTPERAWVLFSLIFVLETVAVAFFRPRMIKIVNASHQQFEFGICVLLLSPVICSIMAYLRSLQAEDIAMSSKPRKYGFVAWLLSTSVGLLLSFLSKSSVFLGLSLTVPLMVACLSVALPLWIRNGYQFWVTQDDSSRTGNHRALGRKEGIIFLVCIVVFVLSLVSLGVIVSYTPLEELSYKGWNGDEKAYTSAYASSVYIGWAMTSAIALTVTGMLPVVSWFSTYRFSASSAICLVLFALILVAFCGISFLEIVSSRVDHIPRNGDFLAALLPMLCIPAFLSLCTGLHKWKDDEWKLSRGVYVFIAAGLLLLLCAISAVIVIIKPWTIGVAFLLVLLLIVLAIGAIHHWASNNFYLTRAQMFFVCFLAFLLAVAAFLVGRFEDKPFVGASVGYFSFLFILTGRALTVLLSPPIVVYSPRVLPVYVYDAHADCGKNVSGAFLMLYGIALATEGWGVVASLNIYPPFAGAAMLEDAVHFLNKETIVQAIARSATKTRNAISGTYSAPQRSASSAALLVGDPTIMRDRAGNFVLPRADVLKLRDRLRNEELAAGSYLARFRRCLNLQHESAGDMGHRRELCAHARILALEEAIDTEWVCMWDKFGGYLLLLLGLTAKAERVQDEVRLRLFLDSIGFSDLSAKKIKKWMPEDRRQFELIQDSYIREKEMEEEIFMQRREEEGRGKERRKALLEKEERKWKEIEASLLSSIPDAGNREAAAMAAAVRAIGGDSVLDDSFARERVSNIAHRIRAAQLARRALQTGMPGAVCILDDEPRATGKHCGQLDPSICHCQKVTFSVAVMIQPDSGPVCLLGTEFQKRFCLELLIAGSEQGIEAGQVGLRLITKGDRQTTVTKEWSISGTCIADGRWHMVTMTIDADLGEATCFVDGGFDGYLNGLPLQITNGIWEQGTEVWIGVRPPTDIDTFGRSDSEGAESKMNVMDVFLWGRCLSEDEVASLHANLGFTDYNMVDHLEDNWQWNDSPSRVDDWDSDPADVDLYDRDDVDFDGQYSSGRKRRLDRESVALDMDSFSRKLRRPKMETEHEINQRMLSVELAIKEALAARGERQFTDQEFPPNSQSLFVDPEKPSPKLEVVSEWMRPIDMVKEFAVDTRPCLFSGSTNPSDVCQGRLGDCWFLSAVAVLAEVSRISEVIITPEYNEEGIYTVRFCIQIFPVLLSWVRPLRWLPACSVADDEASTGSFVAGDLSRAAEWFLQRPVQRPELSVAAGEVLAGDLSPATFLVTGESPEFQFTAFFFSELDVCRALGPGPGADFINPIPPIGVIKCAKALGEWVPVIVDDWIPCESPGKPAFATSRKGNEIWVSVLEKAYAKLHGSYEALEGGLVQDALVDLTGGAGEEIDMRSAQAQIDLASGRLWSQLLRFKQEGFLLGAGSPSGSDVQVSSSGIVQGHAYSILQVRDVDGHKLVQIRNPWANEVEWNGPWSDSSPEWTDRMKHKLKHVPQSKEGIFWMSWQDFQVHFRSIYVCRVYPPEMRYSVHGQWRGYSAGGCQDYDTWHQNPQFRLRAIGADTSVPIHVFITLTQGVSFSRTAAGFRNYQSSHNSTMFYIGMRILKTRGRRAAYNIYLHESVGGTDYVNSREISCEMVLDPDPKGYTIVPTTIAPGEEAPFALDGNWWPPNSICPKDA</sequence>
<dbReference type="PANTHER" id="PTHR10183">
    <property type="entry name" value="CALPAIN"/>
    <property type="match status" value="1"/>
</dbReference>
<feature type="transmembrane region" description="Helical" evidence="23">
    <location>
        <begin position="342"/>
        <end position="358"/>
    </location>
</feature>
<dbReference type="GO" id="GO:0005886">
    <property type="term" value="C:plasma membrane"/>
    <property type="evidence" value="ECO:0007669"/>
    <property type="project" value="UniProtKB-SubCell"/>
</dbReference>
<dbReference type="SMART" id="SM00720">
    <property type="entry name" value="calpain_III"/>
    <property type="match status" value="1"/>
</dbReference>
<dbReference type="CDD" id="cd00044">
    <property type="entry name" value="CysPc"/>
    <property type="match status" value="1"/>
</dbReference>
<comment type="subcellular location">
    <subcellularLocation>
        <location evidence="4">Cell membrane</location>
        <topology evidence="4">Multi-pass membrane protein</topology>
    </subcellularLocation>
    <subcellularLocation>
        <location evidence="3">Cytoplasm</location>
    </subcellularLocation>
    <subcellularLocation>
        <location evidence="2">Endoplasmic reticulum membrane</location>
        <topology evidence="2">Multi-pass membrane protein</topology>
    </subcellularLocation>
    <subcellularLocation>
        <location evidence="1">Endosome membrane</location>
        <topology evidence="1">Multi-pass membrane protein</topology>
    </subcellularLocation>
</comment>
<reference evidence="25" key="1">
    <citation type="submission" date="2022-04" db="EMBL/GenBank/DDBJ databases">
        <title>Carnegiea gigantea Genome sequencing and assembly v2.</title>
        <authorList>
            <person name="Copetti D."/>
            <person name="Sanderson M.J."/>
            <person name="Burquez A."/>
            <person name="Wojciechowski M.F."/>
        </authorList>
    </citation>
    <scope>NUCLEOTIDE SEQUENCE</scope>
    <source>
        <strain evidence="25">SGP5-SGP5p</strain>
        <tissue evidence="25">Aerial part</tissue>
    </source>
</reference>
<dbReference type="InterPro" id="IPR022684">
    <property type="entry name" value="Calpain_cysteine_protease"/>
</dbReference>
<keyword evidence="7" id="KW-1003">Cell membrane</keyword>
<feature type="transmembrane region" description="Helical" evidence="23">
    <location>
        <begin position="414"/>
        <end position="437"/>
    </location>
</feature>
<keyword evidence="15 21" id="KW-0788">Thiol protease</keyword>
<evidence type="ECO:0000256" key="4">
    <source>
        <dbReference type="ARBA" id="ARBA00004651"/>
    </source>
</evidence>
<evidence type="ECO:0000256" key="8">
    <source>
        <dbReference type="ARBA" id="ARBA00022490"/>
    </source>
</evidence>
<evidence type="ECO:0000313" key="25">
    <source>
        <dbReference type="EMBL" id="KAJ8437146.1"/>
    </source>
</evidence>
<feature type="active site" evidence="20 21">
    <location>
        <position position="1689"/>
    </location>
</feature>
<accession>A0A9Q1QD57</accession>
<dbReference type="FunFam" id="2.60.120.200:FF:000165">
    <property type="entry name" value="Calpain-type cysteine protease DEK1"/>
    <property type="match status" value="1"/>
</dbReference>
<dbReference type="InterPro" id="IPR013320">
    <property type="entry name" value="ConA-like_dom_sf"/>
</dbReference>
<feature type="domain" description="Calpain catalytic" evidence="24">
    <location>
        <begin position="1327"/>
        <end position="1747"/>
    </location>
</feature>
<dbReference type="SUPFAM" id="SSF49899">
    <property type="entry name" value="Concanavalin A-like lectins/glucanases"/>
    <property type="match status" value="1"/>
</dbReference>
<dbReference type="Proteomes" id="UP001153076">
    <property type="component" value="Unassembled WGS sequence"/>
</dbReference>
<evidence type="ECO:0000256" key="1">
    <source>
        <dbReference type="ARBA" id="ARBA00004337"/>
    </source>
</evidence>
<evidence type="ECO:0000256" key="21">
    <source>
        <dbReference type="PROSITE-ProRule" id="PRU00239"/>
    </source>
</evidence>
<evidence type="ECO:0000256" key="19">
    <source>
        <dbReference type="ARBA" id="ARBA00079208"/>
    </source>
</evidence>
<dbReference type="FunFam" id="2.60.120.380:FF:000005">
    <property type="entry name" value="calpain-type cysteine protease DEK1"/>
    <property type="match status" value="1"/>
</dbReference>
<feature type="region of interest" description="Disordered" evidence="22">
    <location>
        <begin position="86"/>
        <end position="109"/>
    </location>
</feature>
<dbReference type="FunFam" id="3.90.70.10:FF:000038">
    <property type="entry name" value="Calpain-type cysteine protease DEK1"/>
    <property type="match status" value="1"/>
</dbReference>
<feature type="transmembrane region" description="Helical" evidence="23">
    <location>
        <begin position="531"/>
        <end position="552"/>
    </location>
</feature>
<evidence type="ECO:0000256" key="15">
    <source>
        <dbReference type="ARBA" id="ARBA00022807"/>
    </source>
</evidence>
<feature type="active site" evidence="21">
    <location>
        <position position="1393"/>
    </location>
</feature>
<dbReference type="OrthoDB" id="424753at2759"/>
<feature type="compositionally biased region" description="Low complexity" evidence="22">
    <location>
        <begin position="92"/>
        <end position="108"/>
    </location>
</feature>
<keyword evidence="6" id="KW-0217">Developmental protein</keyword>
<evidence type="ECO:0000256" key="17">
    <source>
        <dbReference type="ARBA" id="ARBA00022989"/>
    </source>
</evidence>
<dbReference type="InterPro" id="IPR000169">
    <property type="entry name" value="Pept_cys_AS"/>
</dbReference>
<keyword evidence="13" id="KW-0967">Endosome</keyword>
<dbReference type="Gene3D" id="3.90.70.10">
    <property type="entry name" value="Cysteine proteinases"/>
    <property type="match status" value="1"/>
</dbReference>
<keyword evidence="26" id="KW-1185">Reference proteome</keyword>
<keyword evidence="18 23" id="KW-0472">Membrane</keyword>
<feature type="transmembrane region" description="Helical" evidence="23">
    <location>
        <begin position="700"/>
        <end position="720"/>
    </location>
</feature>
<name>A0A9Q1QD57_9CARY</name>
<dbReference type="InterPro" id="IPR001300">
    <property type="entry name" value="Peptidase_C2_calpain_cat"/>
</dbReference>
<dbReference type="InterPro" id="IPR022683">
    <property type="entry name" value="Calpain_III"/>
</dbReference>
<feature type="transmembrane region" description="Helical" evidence="23">
    <location>
        <begin position="625"/>
        <end position="645"/>
    </location>
</feature>
<evidence type="ECO:0000256" key="2">
    <source>
        <dbReference type="ARBA" id="ARBA00004477"/>
    </source>
</evidence>
<feature type="transmembrane region" description="Helical" evidence="23">
    <location>
        <begin position="42"/>
        <end position="61"/>
    </location>
</feature>
<dbReference type="Pfam" id="PF00648">
    <property type="entry name" value="Peptidase_C2"/>
    <property type="match status" value="2"/>
</dbReference>
<comment type="caution">
    <text evidence="25">The sequence shown here is derived from an EMBL/GenBank/DDBJ whole genome shotgun (WGS) entry which is preliminary data.</text>
</comment>
<dbReference type="EMBL" id="JAKOGI010000316">
    <property type="protein sequence ID" value="KAJ8437146.1"/>
    <property type="molecule type" value="Genomic_DNA"/>
</dbReference>
<evidence type="ECO:0000256" key="18">
    <source>
        <dbReference type="ARBA" id="ARBA00023136"/>
    </source>
</evidence>
<feature type="transmembrane region" description="Helical" evidence="23">
    <location>
        <begin position="270"/>
        <end position="288"/>
    </location>
</feature>
<dbReference type="SUPFAM" id="SSF54001">
    <property type="entry name" value="Cysteine proteinases"/>
    <property type="match status" value="2"/>
</dbReference>
<keyword evidence="16" id="KW-0256">Endoplasmic reticulum</keyword>
<evidence type="ECO:0000256" key="14">
    <source>
        <dbReference type="ARBA" id="ARBA00022801"/>
    </source>
</evidence>
<feature type="transmembrane region" description="Helical" evidence="23">
    <location>
        <begin position="495"/>
        <end position="519"/>
    </location>
</feature>
<feature type="active site" evidence="20 21">
    <location>
        <position position="1669"/>
    </location>
</feature>
<keyword evidence="9 21" id="KW-0645">Protease</keyword>
<dbReference type="GO" id="GO:0006508">
    <property type="term" value="P:proteolysis"/>
    <property type="evidence" value="ECO:0007669"/>
    <property type="project" value="UniProtKB-KW"/>
</dbReference>
<evidence type="ECO:0000256" key="11">
    <source>
        <dbReference type="ARBA" id="ARBA00022729"/>
    </source>
</evidence>
<dbReference type="GO" id="GO:0005789">
    <property type="term" value="C:endoplasmic reticulum membrane"/>
    <property type="evidence" value="ECO:0007669"/>
    <property type="project" value="UniProtKB-SubCell"/>
</dbReference>
<keyword evidence="14 21" id="KW-0378">Hydrolase</keyword>
<dbReference type="SMART" id="SM00230">
    <property type="entry name" value="CysPc"/>
    <property type="match status" value="1"/>
</dbReference>
<dbReference type="PROSITE" id="PS50203">
    <property type="entry name" value="CALPAIN_CAT"/>
    <property type="match status" value="1"/>
</dbReference>
<evidence type="ECO:0000256" key="16">
    <source>
        <dbReference type="ARBA" id="ARBA00022824"/>
    </source>
</evidence>
<evidence type="ECO:0000256" key="12">
    <source>
        <dbReference type="ARBA" id="ARBA00022737"/>
    </source>
</evidence>
<evidence type="ECO:0000256" key="9">
    <source>
        <dbReference type="ARBA" id="ARBA00022670"/>
    </source>
</evidence>
<evidence type="ECO:0000256" key="6">
    <source>
        <dbReference type="ARBA" id="ARBA00022473"/>
    </source>
</evidence>
<comment type="similarity">
    <text evidence="5">Belongs to the peptidase C2 family.</text>
</comment>
<gene>
    <name evidence="25" type="ORF">Cgig2_016889</name>
</gene>
<dbReference type="Gene3D" id="2.60.120.380">
    <property type="match status" value="1"/>
</dbReference>
<dbReference type="InterPro" id="IPR036213">
    <property type="entry name" value="Calpain_III_sf"/>
</dbReference>
<keyword evidence="11" id="KW-0732">Signal</keyword>
<evidence type="ECO:0000256" key="13">
    <source>
        <dbReference type="ARBA" id="ARBA00022753"/>
    </source>
</evidence>
<feature type="transmembrane region" description="Helical" evidence="23">
    <location>
        <begin position="564"/>
        <end position="587"/>
    </location>
</feature>
<feature type="transmembrane region" description="Helical" evidence="23">
    <location>
        <begin position="15"/>
        <end position="36"/>
    </location>
</feature>
<dbReference type="GO" id="GO:0004198">
    <property type="term" value="F:calcium-dependent cysteine-type endopeptidase activity"/>
    <property type="evidence" value="ECO:0007669"/>
    <property type="project" value="InterPro"/>
</dbReference>
<evidence type="ECO:0000256" key="3">
    <source>
        <dbReference type="ARBA" id="ARBA00004496"/>
    </source>
</evidence>
<keyword evidence="10 23" id="KW-0812">Transmembrane</keyword>
<dbReference type="InterPro" id="IPR038765">
    <property type="entry name" value="Papain-like_cys_pep_sf"/>
</dbReference>
<dbReference type="Gene3D" id="2.60.120.200">
    <property type="match status" value="1"/>
</dbReference>
<keyword evidence="17 23" id="KW-1133">Transmembrane helix</keyword>
<feature type="transmembrane region" description="Helical" evidence="23">
    <location>
        <begin position="303"/>
        <end position="322"/>
    </location>
</feature>
<feature type="transmembrane region" description="Helical" evidence="23">
    <location>
        <begin position="364"/>
        <end position="386"/>
    </location>
</feature>
<evidence type="ECO:0000256" key="10">
    <source>
        <dbReference type="ARBA" id="ARBA00022692"/>
    </source>
</evidence>
<dbReference type="InterPro" id="IPR022682">
    <property type="entry name" value="Calpain_domain_III"/>
</dbReference>
<feature type="transmembrane region" description="Helical" evidence="23">
    <location>
        <begin position="657"/>
        <end position="679"/>
    </location>
</feature>
<organism evidence="25 26">
    <name type="scientific">Carnegiea gigantea</name>
    <dbReference type="NCBI Taxonomy" id="171969"/>
    <lineage>
        <taxon>Eukaryota</taxon>
        <taxon>Viridiplantae</taxon>
        <taxon>Streptophyta</taxon>
        <taxon>Embryophyta</taxon>
        <taxon>Tracheophyta</taxon>
        <taxon>Spermatophyta</taxon>
        <taxon>Magnoliopsida</taxon>
        <taxon>eudicotyledons</taxon>
        <taxon>Gunneridae</taxon>
        <taxon>Pentapetalae</taxon>
        <taxon>Caryophyllales</taxon>
        <taxon>Cactineae</taxon>
        <taxon>Cactaceae</taxon>
        <taxon>Cactoideae</taxon>
        <taxon>Echinocereeae</taxon>
        <taxon>Carnegiea</taxon>
    </lineage>
</organism>
<feature type="transmembrane region" description="Helical" evidence="23">
    <location>
        <begin position="457"/>
        <end position="483"/>
    </location>
</feature>
<evidence type="ECO:0000256" key="23">
    <source>
        <dbReference type="SAM" id="Phobius"/>
    </source>
</evidence>
<protein>
    <recommendedName>
        <fullName evidence="19">Protein DEFECTIVE KERNEL 1</fullName>
    </recommendedName>
</protein>
<evidence type="ECO:0000256" key="20">
    <source>
        <dbReference type="PIRSR" id="PIRSR622684-1"/>
    </source>
</evidence>
<evidence type="ECO:0000256" key="5">
    <source>
        <dbReference type="ARBA" id="ARBA00007623"/>
    </source>
</evidence>
<feature type="transmembrane region" description="Helical" evidence="23">
    <location>
        <begin position="593"/>
        <end position="613"/>
    </location>
</feature>
<evidence type="ECO:0000259" key="24">
    <source>
        <dbReference type="PROSITE" id="PS50203"/>
    </source>
</evidence>
<dbReference type="PANTHER" id="PTHR10183:SF379">
    <property type="entry name" value="CALPAIN-5"/>
    <property type="match status" value="1"/>
</dbReference>
<dbReference type="Pfam" id="PF01067">
    <property type="entry name" value="Calpain_III"/>
    <property type="match status" value="1"/>
</dbReference>